<keyword evidence="12" id="KW-0732">Signal</keyword>
<dbReference type="CDD" id="cd11377">
    <property type="entry name" value="Pro-peptidase_S53"/>
    <property type="match status" value="1"/>
</dbReference>
<feature type="active site" description="Charge relay system" evidence="11">
    <location>
        <position position="285"/>
    </location>
</feature>
<organism evidence="14 15">
    <name type="scientific">Cordyceps fumosorosea (strain ARSEF 2679)</name>
    <name type="common">Isaria fumosorosea</name>
    <dbReference type="NCBI Taxonomy" id="1081104"/>
    <lineage>
        <taxon>Eukaryota</taxon>
        <taxon>Fungi</taxon>
        <taxon>Dikarya</taxon>
        <taxon>Ascomycota</taxon>
        <taxon>Pezizomycotina</taxon>
        <taxon>Sordariomycetes</taxon>
        <taxon>Hypocreomycetidae</taxon>
        <taxon>Hypocreales</taxon>
        <taxon>Cordycipitaceae</taxon>
        <taxon>Cordyceps</taxon>
    </lineage>
</organism>
<dbReference type="InterPro" id="IPR036852">
    <property type="entry name" value="Peptidase_S8/S53_dom_sf"/>
</dbReference>
<evidence type="ECO:0000256" key="10">
    <source>
        <dbReference type="ARBA" id="ARBA00023145"/>
    </source>
</evidence>
<protein>
    <recommendedName>
        <fullName evidence="4">tripeptidyl-peptidase II</fullName>
        <ecNumber evidence="4">3.4.14.10</ecNumber>
    </recommendedName>
</protein>
<dbReference type="GO" id="GO:0004252">
    <property type="term" value="F:serine-type endopeptidase activity"/>
    <property type="evidence" value="ECO:0007669"/>
    <property type="project" value="UniProtKB-UniRule"/>
</dbReference>
<feature type="domain" description="Peptidase S53" evidence="13">
    <location>
        <begin position="212"/>
        <end position="574"/>
    </location>
</feature>
<evidence type="ECO:0000256" key="5">
    <source>
        <dbReference type="ARBA" id="ARBA00022670"/>
    </source>
</evidence>
<dbReference type="SUPFAM" id="SSF52743">
    <property type="entry name" value="Subtilisin-like"/>
    <property type="match status" value="1"/>
</dbReference>
<evidence type="ECO:0000256" key="3">
    <source>
        <dbReference type="ARBA" id="ARBA00004239"/>
    </source>
</evidence>
<dbReference type="GO" id="GO:0005576">
    <property type="term" value="C:extracellular region"/>
    <property type="evidence" value="ECO:0007669"/>
    <property type="project" value="UniProtKB-SubCell"/>
</dbReference>
<dbReference type="Pfam" id="PF00082">
    <property type="entry name" value="Peptidase_S8"/>
    <property type="match status" value="1"/>
</dbReference>
<feature type="binding site" evidence="11">
    <location>
        <position position="536"/>
    </location>
    <ligand>
        <name>Ca(2+)</name>
        <dbReference type="ChEBI" id="CHEBI:29108"/>
    </ligand>
</feature>
<accession>A0A167PAN0</accession>
<keyword evidence="5 11" id="KW-0645">Protease</keyword>
<dbReference type="STRING" id="1081104.A0A167PAN0"/>
<feature type="binding site" evidence="11">
    <location>
        <position position="537"/>
    </location>
    <ligand>
        <name>Ca(2+)</name>
        <dbReference type="ChEBI" id="CHEBI:29108"/>
    </ligand>
</feature>
<dbReference type="InterPro" id="IPR023828">
    <property type="entry name" value="Peptidase_S8_Ser-AS"/>
</dbReference>
<evidence type="ECO:0000256" key="9">
    <source>
        <dbReference type="ARBA" id="ARBA00022837"/>
    </source>
</evidence>
<comment type="catalytic activity">
    <reaction evidence="1">
        <text>Release of an N-terminal tripeptide from a polypeptide.</text>
        <dbReference type="EC" id="3.4.14.10"/>
    </reaction>
</comment>
<feature type="active site" description="Charge relay system" evidence="11">
    <location>
        <position position="281"/>
    </location>
</feature>
<gene>
    <name evidence="14" type="ORF">ISF_07532</name>
</gene>
<evidence type="ECO:0000313" key="14">
    <source>
        <dbReference type="EMBL" id="OAA56464.1"/>
    </source>
</evidence>
<dbReference type="PANTHER" id="PTHR14218">
    <property type="entry name" value="PROTEASE S8 TRIPEPTIDYL PEPTIDASE I CLN2"/>
    <property type="match status" value="1"/>
</dbReference>
<dbReference type="GO" id="GO:0008240">
    <property type="term" value="F:tripeptidyl-peptidase activity"/>
    <property type="evidence" value="ECO:0007669"/>
    <property type="project" value="UniProtKB-EC"/>
</dbReference>
<evidence type="ECO:0000259" key="13">
    <source>
        <dbReference type="PROSITE" id="PS51695"/>
    </source>
</evidence>
<evidence type="ECO:0000256" key="8">
    <source>
        <dbReference type="ARBA" id="ARBA00022825"/>
    </source>
</evidence>
<feature type="signal peptide" evidence="12">
    <location>
        <begin position="1"/>
        <end position="19"/>
    </location>
</feature>
<dbReference type="OrthoDB" id="409122at2759"/>
<keyword evidence="7 11" id="KW-0378">Hydrolase</keyword>
<evidence type="ECO:0000256" key="1">
    <source>
        <dbReference type="ARBA" id="ARBA00001910"/>
    </source>
</evidence>
<dbReference type="SMART" id="SM00944">
    <property type="entry name" value="Pro-kuma_activ"/>
    <property type="match status" value="1"/>
</dbReference>
<evidence type="ECO:0000313" key="15">
    <source>
        <dbReference type="Proteomes" id="UP000076744"/>
    </source>
</evidence>
<dbReference type="InterPro" id="IPR000209">
    <property type="entry name" value="Peptidase_S8/S53_dom"/>
</dbReference>
<comment type="function">
    <text evidence="2">Secreted tripeptidyl-peptidase which degrades proteins at acidic pHs and is involved in virulence.</text>
</comment>
<sequence>MVAWSRICLALSTVGGAYAAPSAANHGPLTLFSEIKQIPSKWQSTGAAAKSALIKGQIGLKQGDIKGLEAKLLDISNPSSENYGKWLSQDEVAKYTAPAEGSVDAVKSWLAAHGISETSQPTNDWIEFTAPVSQMESLLGTQYEWFTHDESGITIPRTTKYLVPQALHDHIDMITPTTAFYNAIGAHAAATEESDVVANAVERRDACLSNGHMTPACINQHYNVDYTAKGTQLCGTTGLIGIGANHTDYATFGNAYVSGLKDFSDVTINNAPNSGNGTEMEGNLDTQYMGGLCYPNPSVYLSAGPTGAQDSQFGDALANIASYLTSTSNPPSVVSTSYGGEENGFDGDYMDRVCNEFMKAGSLGITLTLSTGDHGVAANGETSCYNNGFYAMWPASCPYVTAVGGTQFGSSGEVVANFQTLNKKYTSPGGGYSWHFSAPDYSKNVTTAYANSLDSSYNGYLNTGGRGYPDISLVSVNFETYINGQLYHMFGTSASSPSVAAFIGVLNDYRNSTGKSTLGFINPLLYSSTAATAIRDITSGNNFGCGLNGFYAGTGWDAASGLGSLDFGKLRAVI</sequence>
<evidence type="ECO:0000256" key="11">
    <source>
        <dbReference type="PROSITE-ProRule" id="PRU01032"/>
    </source>
</evidence>
<evidence type="ECO:0000256" key="12">
    <source>
        <dbReference type="SAM" id="SignalP"/>
    </source>
</evidence>
<dbReference type="InterPro" id="IPR050819">
    <property type="entry name" value="Tripeptidyl-peptidase_I"/>
</dbReference>
<dbReference type="Gene3D" id="3.40.50.200">
    <property type="entry name" value="Peptidase S8/S53 domain"/>
    <property type="match status" value="1"/>
</dbReference>
<feature type="binding site" evidence="11">
    <location>
        <position position="555"/>
    </location>
    <ligand>
        <name>Ca(2+)</name>
        <dbReference type="ChEBI" id="CHEBI:29108"/>
    </ligand>
</feature>
<keyword evidence="6 11" id="KW-0479">Metal-binding</keyword>
<dbReference type="InterPro" id="IPR030400">
    <property type="entry name" value="Sedolisin_dom"/>
</dbReference>
<evidence type="ECO:0000256" key="2">
    <source>
        <dbReference type="ARBA" id="ARBA00002451"/>
    </source>
</evidence>
<comment type="subcellular location">
    <subcellularLocation>
        <location evidence="3">Secreted</location>
        <location evidence="3">Extracellular space</location>
    </subcellularLocation>
</comment>
<keyword evidence="9 11" id="KW-0106">Calcium</keyword>
<reference evidence="14 15" key="1">
    <citation type="journal article" date="2016" name="Genome Biol. Evol.">
        <title>Divergent and convergent evolution of fungal pathogenicity.</title>
        <authorList>
            <person name="Shang Y."/>
            <person name="Xiao G."/>
            <person name="Zheng P."/>
            <person name="Cen K."/>
            <person name="Zhan S."/>
            <person name="Wang C."/>
        </authorList>
    </citation>
    <scope>NUCLEOTIDE SEQUENCE [LARGE SCALE GENOMIC DNA]</scope>
    <source>
        <strain evidence="14 15">ARSEF 2679</strain>
    </source>
</reference>
<feature type="binding site" evidence="11">
    <location>
        <position position="557"/>
    </location>
    <ligand>
        <name>Ca(2+)</name>
        <dbReference type="ChEBI" id="CHEBI:29108"/>
    </ligand>
</feature>
<dbReference type="InterPro" id="IPR015366">
    <property type="entry name" value="S53_propep"/>
</dbReference>
<keyword evidence="8 11" id="KW-0720">Serine protease</keyword>
<evidence type="ECO:0000256" key="7">
    <source>
        <dbReference type="ARBA" id="ARBA00022801"/>
    </source>
</evidence>
<feature type="chain" id="PRO_5007891061" description="tripeptidyl-peptidase II" evidence="12">
    <location>
        <begin position="20"/>
        <end position="574"/>
    </location>
</feature>
<dbReference type="AlphaFoldDB" id="A0A167PAN0"/>
<dbReference type="EC" id="3.4.14.10" evidence="4"/>
<dbReference type="PROSITE" id="PS51695">
    <property type="entry name" value="SEDOLISIN"/>
    <property type="match status" value="1"/>
</dbReference>
<comment type="cofactor">
    <cofactor evidence="11">
        <name>Ca(2+)</name>
        <dbReference type="ChEBI" id="CHEBI:29108"/>
    </cofactor>
    <text evidence="11">Binds 1 Ca(2+) ion per subunit.</text>
</comment>
<evidence type="ECO:0000256" key="4">
    <source>
        <dbReference type="ARBA" id="ARBA00012462"/>
    </source>
</evidence>
<comment type="caution">
    <text evidence="14">The sequence shown here is derived from an EMBL/GenBank/DDBJ whole genome shotgun (WGS) entry which is preliminary data.</text>
</comment>
<dbReference type="CDD" id="cd04056">
    <property type="entry name" value="Peptidases_S53"/>
    <property type="match status" value="1"/>
</dbReference>
<dbReference type="RefSeq" id="XP_018701731.1">
    <property type="nucleotide sequence ID" value="XM_018851135.1"/>
</dbReference>
<evidence type="ECO:0000256" key="6">
    <source>
        <dbReference type="ARBA" id="ARBA00022723"/>
    </source>
</evidence>
<name>A0A167PAN0_CORFA</name>
<dbReference type="GeneID" id="30023824"/>
<dbReference type="GO" id="GO:0046872">
    <property type="term" value="F:metal ion binding"/>
    <property type="evidence" value="ECO:0007669"/>
    <property type="project" value="UniProtKB-UniRule"/>
</dbReference>
<dbReference type="Proteomes" id="UP000076744">
    <property type="component" value="Unassembled WGS sequence"/>
</dbReference>
<keyword evidence="10" id="KW-0865">Zymogen</keyword>
<feature type="active site" description="Charge relay system" evidence="11">
    <location>
        <position position="493"/>
    </location>
</feature>
<dbReference type="SUPFAM" id="SSF54897">
    <property type="entry name" value="Protease propeptides/inhibitors"/>
    <property type="match status" value="1"/>
</dbReference>
<proteinExistence type="predicted"/>
<dbReference type="PROSITE" id="PS00138">
    <property type="entry name" value="SUBTILASE_SER"/>
    <property type="match status" value="1"/>
</dbReference>
<dbReference type="GO" id="GO:0006508">
    <property type="term" value="P:proteolysis"/>
    <property type="evidence" value="ECO:0007669"/>
    <property type="project" value="UniProtKB-KW"/>
</dbReference>
<keyword evidence="15" id="KW-1185">Reference proteome</keyword>
<dbReference type="Pfam" id="PF09286">
    <property type="entry name" value="Pro-kuma_activ"/>
    <property type="match status" value="1"/>
</dbReference>
<dbReference type="EMBL" id="AZHB01000022">
    <property type="protein sequence ID" value="OAA56464.1"/>
    <property type="molecule type" value="Genomic_DNA"/>
</dbReference>
<dbReference type="PANTHER" id="PTHR14218:SF15">
    <property type="entry name" value="TRIPEPTIDYL-PEPTIDASE 1"/>
    <property type="match status" value="1"/>
</dbReference>